<gene>
    <name evidence="1" type="ORF">ARC78_12530</name>
</gene>
<name>A0A0R0A5Y4_9GAMM</name>
<reference evidence="1 2" key="1">
    <citation type="submission" date="2015-10" db="EMBL/GenBank/DDBJ databases">
        <title>Genome sequencing and analysis of members of genus Stenotrophomonas.</title>
        <authorList>
            <person name="Patil P.P."/>
            <person name="Midha S."/>
            <person name="Patil P.B."/>
        </authorList>
    </citation>
    <scope>NUCLEOTIDE SEQUENCE [LARGE SCALE GENOMIC DNA]</scope>
    <source>
        <strain evidence="1 2">JCM 9942</strain>
    </source>
</reference>
<protein>
    <submittedName>
        <fullName evidence="1">Uncharacterized protein</fullName>
    </submittedName>
</protein>
<evidence type="ECO:0000313" key="1">
    <source>
        <dbReference type="EMBL" id="KRG40534.1"/>
    </source>
</evidence>
<evidence type="ECO:0000313" key="2">
    <source>
        <dbReference type="Proteomes" id="UP000050836"/>
    </source>
</evidence>
<dbReference type="EMBL" id="LLXS01000033">
    <property type="protein sequence ID" value="KRG40534.1"/>
    <property type="molecule type" value="Genomic_DNA"/>
</dbReference>
<dbReference type="Proteomes" id="UP000050836">
    <property type="component" value="Unassembled WGS sequence"/>
</dbReference>
<accession>A0A0R0A5Y4</accession>
<proteinExistence type="predicted"/>
<keyword evidence="2" id="KW-1185">Reference proteome</keyword>
<sequence length="161" mass="17490">MACLPETPMQLHLEHDPIRLRPGHGEDVCLPLSLTALLADGLQRFPPSEAALERAIARTEDALMPQIPALRAHLHLQLDCADAVLAPLTGLLVLPAQARPVLQIEQVEHAFNLLARVAAGMPARSVGLPEQPGFVAALVVVRELMHHVGWRQLRLGDPAHD</sequence>
<organism evidence="1 2">
    <name type="scientific">Stenotrophomonas pictorum JCM 9942</name>
    <dbReference type="NCBI Taxonomy" id="1236960"/>
    <lineage>
        <taxon>Bacteria</taxon>
        <taxon>Pseudomonadati</taxon>
        <taxon>Pseudomonadota</taxon>
        <taxon>Gammaproteobacteria</taxon>
        <taxon>Lysobacterales</taxon>
        <taxon>Lysobacteraceae</taxon>
        <taxon>Stenotrophomonas</taxon>
    </lineage>
</organism>
<dbReference type="RefSeq" id="WP_054661065.1">
    <property type="nucleotide sequence ID" value="NZ_BAZI01000767.1"/>
</dbReference>
<comment type="caution">
    <text evidence="1">The sequence shown here is derived from an EMBL/GenBank/DDBJ whole genome shotgun (WGS) entry which is preliminary data.</text>
</comment>
<dbReference type="AlphaFoldDB" id="A0A0R0A5Y4"/>